<comment type="subcellular location">
    <subcellularLocation>
        <location evidence="1">Membrane</location>
    </subcellularLocation>
</comment>
<sequence>MSTPIDEKNEPRYRPVTGGRHSDEEGTVVGDNDSPSVNRAPRDDLTIQVEPIGGRTMRTMASPSQSREQASRLGDDLAMLEAERQASQAEENNAMHRTRSRRQDPVDEFDVATNPLHEKAALYKPPENPSTSISKFFKKVHNSNFLIRYFTYIIPLACLILIPLLLGALVFTDATVGDVELMWFCIWLEIVWLTLWAGRILAKCLPYPIGLVSSLFTNNNKKWRDMGKQLEIPATIFFWWLAIEISFFPTMTNHHVDGNKAHRDWENTMNKVLVALFVGAILNFVEKIIIQLIAISFHLRTYQDRIEVNKFQIASLAKLYKFSKEKIAMDDSEFEEQGGDSAASGVKTPGQLVDTVQEAAKKGISKFGDVAGKVAGDFTGRQVLDSNHPSQVILALLSTTSGSQTLARRLYRTFGRQETETVHAEDLKNAFDNDDEAAAAFSMFDKDMNGDISMEELEAVCVEIGRERKAITASLKDLDSVVSKLDDVFMFIVVVVVMLVFISLISTSAAGVLTSAGSAVLALSWLFAATAQEFLQSVIFVFVKHPFDVGDRVSIYGNTGAEGRGDDYFVKEIALLYTEFKKMEGHIVQAPNSYLNTLFILNQRRSGALAEAVPVTFKFGTTLEQIDQLRQRLLEFVTAEKREYQTKILTELREVAEAHSITLNVVFFYKSNWQNELLRLQRRNKFICALMVSMQELGIEGPRMRYPGMKESFPVYLQNVPYVGDPAMGHSGTPDNPTGLPRGSGGATAETSTMDGPIVPPADGNVAGNRATSASGASGSTGPVASRQRGESLAGMSRRYDFSLGMKDMSSGDFMGDVTEERSVASNDFALARQGTDASAGGSRFRAPHRNRFFGSRRGHGGGAGAGGEATQADVEAGMADIPENDAAQMRWRDRQQQQQGMQRQPTMTQVPSRLDPRTGTEGPQAVRGDGGNGQFEMRRL</sequence>
<dbReference type="PANTHER" id="PTHR31323:SF15">
    <property type="entry name" value="MECHANOSENSITIVE ION CHANNEL PROTEIN MSY1"/>
    <property type="match status" value="1"/>
</dbReference>
<feature type="region of interest" description="Disordered" evidence="12">
    <location>
        <begin position="1"/>
        <end position="72"/>
    </location>
</feature>
<evidence type="ECO:0000256" key="6">
    <source>
        <dbReference type="ARBA" id="ARBA00022837"/>
    </source>
</evidence>
<keyword evidence="3" id="KW-0406">Ion transport</keyword>
<dbReference type="PROSITE" id="PS50222">
    <property type="entry name" value="EF_HAND_2"/>
    <property type="match status" value="1"/>
</dbReference>
<keyword evidence="6" id="KW-0106">Calcium</keyword>
<feature type="compositionally biased region" description="Basic and acidic residues" evidence="12">
    <location>
        <begin position="1"/>
        <end position="13"/>
    </location>
</feature>
<dbReference type="GO" id="GO:0006874">
    <property type="term" value="P:intracellular calcium ion homeostasis"/>
    <property type="evidence" value="ECO:0007669"/>
    <property type="project" value="TreeGrafter"/>
</dbReference>
<protein>
    <submittedName>
        <fullName evidence="15">Mechanosensitive ion channel-domain-containing protein</fullName>
    </submittedName>
</protein>
<keyword evidence="10" id="KW-0407">Ion channel</keyword>
<dbReference type="InterPro" id="IPR058650">
    <property type="entry name" value="Msy1/2-like"/>
</dbReference>
<feature type="domain" description="EF-hand" evidence="14">
    <location>
        <begin position="432"/>
        <end position="467"/>
    </location>
</feature>
<dbReference type="GO" id="GO:0005262">
    <property type="term" value="F:calcium channel activity"/>
    <property type="evidence" value="ECO:0007669"/>
    <property type="project" value="UniProtKB-KW"/>
</dbReference>
<evidence type="ECO:0000259" key="14">
    <source>
        <dbReference type="PROSITE" id="PS50222"/>
    </source>
</evidence>
<keyword evidence="8 13" id="KW-1133">Transmembrane helix</keyword>
<dbReference type="Pfam" id="PF00924">
    <property type="entry name" value="MS_channel_2nd"/>
    <property type="match status" value="1"/>
</dbReference>
<feature type="compositionally biased region" description="Polar residues" evidence="12">
    <location>
        <begin position="59"/>
        <end position="68"/>
    </location>
</feature>
<dbReference type="OrthoDB" id="544685at2759"/>
<feature type="compositionally biased region" description="Low complexity" evidence="12">
    <location>
        <begin position="897"/>
        <end position="910"/>
    </location>
</feature>
<keyword evidence="3" id="KW-0813">Transport</keyword>
<dbReference type="EMBL" id="MU001674">
    <property type="protein sequence ID" value="KAF2460075.1"/>
    <property type="molecule type" value="Genomic_DNA"/>
</dbReference>
<dbReference type="GO" id="GO:0016020">
    <property type="term" value="C:membrane"/>
    <property type="evidence" value="ECO:0007669"/>
    <property type="project" value="UniProtKB-SubCell"/>
</dbReference>
<comment type="catalytic activity">
    <reaction evidence="11">
        <text>Ca(2+)(in) = Ca(2+)(out)</text>
        <dbReference type="Rhea" id="RHEA:29671"/>
        <dbReference type="ChEBI" id="CHEBI:29108"/>
    </reaction>
</comment>
<feature type="transmembrane region" description="Helical" evidence="13">
    <location>
        <begin position="230"/>
        <end position="252"/>
    </location>
</feature>
<feature type="transmembrane region" description="Helical" evidence="13">
    <location>
        <begin position="488"/>
        <end position="513"/>
    </location>
</feature>
<evidence type="ECO:0000313" key="15">
    <source>
        <dbReference type="EMBL" id="KAF2460075.1"/>
    </source>
</evidence>
<evidence type="ECO:0000256" key="8">
    <source>
        <dbReference type="ARBA" id="ARBA00022989"/>
    </source>
</evidence>
<dbReference type="GO" id="GO:0005509">
    <property type="term" value="F:calcium ion binding"/>
    <property type="evidence" value="ECO:0007669"/>
    <property type="project" value="InterPro"/>
</dbReference>
<evidence type="ECO:0000256" key="13">
    <source>
        <dbReference type="SAM" id="Phobius"/>
    </source>
</evidence>
<dbReference type="PANTHER" id="PTHR31323">
    <property type="entry name" value="MECHANOSENSITIVE ION CHANNEL PROTEIN MSY2"/>
    <property type="match status" value="1"/>
</dbReference>
<evidence type="ECO:0000256" key="10">
    <source>
        <dbReference type="ARBA" id="ARBA00023303"/>
    </source>
</evidence>
<dbReference type="AlphaFoldDB" id="A0A6A6P807"/>
<keyword evidence="5 13" id="KW-0812">Transmembrane</keyword>
<feature type="region of interest" description="Disordered" evidence="12">
    <location>
        <begin position="85"/>
        <end position="107"/>
    </location>
</feature>
<gene>
    <name evidence="15" type="ORF">BDY21DRAFT_384481</name>
</gene>
<evidence type="ECO:0000256" key="4">
    <source>
        <dbReference type="ARBA" id="ARBA00022673"/>
    </source>
</evidence>
<keyword evidence="16" id="KW-1185">Reference proteome</keyword>
<evidence type="ECO:0000256" key="12">
    <source>
        <dbReference type="SAM" id="MobiDB-lite"/>
    </source>
</evidence>
<comment type="similarity">
    <text evidence="2">Belongs to the MscS (TC 1.A.23) family.</text>
</comment>
<dbReference type="SUPFAM" id="SSF50182">
    <property type="entry name" value="Sm-like ribonucleoproteins"/>
    <property type="match status" value="1"/>
</dbReference>
<feature type="region of interest" description="Disordered" evidence="12">
    <location>
        <begin position="893"/>
        <end position="941"/>
    </location>
</feature>
<dbReference type="InterPro" id="IPR010920">
    <property type="entry name" value="LSM_dom_sf"/>
</dbReference>
<keyword evidence="4" id="KW-0107">Calcium channel</keyword>
<evidence type="ECO:0000256" key="9">
    <source>
        <dbReference type="ARBA" id="ARBA00023136"/>
    </source>
</evidence>
<keyword evidence="9 13" id="KW-0472">Membrane</keyword>
<name>A0A6A6P807_9PEZI</name>
<organism evidence="15 16">
    <name type="scientific">Lineolata rhizophorae</name>
    <dbReference type="NCBI Taxonomy" id="578093"/>
    <lineage>
        <taxon>Eukaryota</taxon>
        <taxon>Fungi</taxon>
        <taxon>Dikarya</taxon>
        <taxon>Ascomycota</taxon>
        <taxon>Pezizomycotina</taxon>
        <taxon>Dothideomycetes</taxon>
        <taxon>Dothideomycetes incertae sedis</taxon>
        <taxon>Lineolatales</taxon>
        <taxon>Lineolataceae</taxon>
        <taxon>Lineolata</taxon>
    </lineage>
</organism>
<dbReference type="InterPro" id="IPR011992">
    <property type="entry name" value="EF-hand-dom_pair"/>
</dbReference>
<dbReference type="Proteomes" id="UP000799766">
    <property type="component" value="Unassembled WGS sequence"/>
</dbReference>
<keyword evidence="7" id="KW-1278">Translocase</keyword>
<dbReference type="PROSITE" id="PS00018">
    <property type="entry name" value="EF_HAND_1"/>
    <property type="match status" value="1"/>
</dbReference>
<dbReference type="InterPro" id="IPR023408">
    <property type="entry name" value="MscS_beta-dom_sf"/>
</dbReference>
<evidence type="ECO:0000256" key="5">
    <source>
        <dbReference type="ARBA" id="ARBA00022692"/>
    </source>
</evidence>
<evidence type="ECO:0000256" key="1">
    <source>
        <dbReference type="ARBA" id="ARBA00004370"/>
    </source>
</evidence>
<evidence type="ECO:0000256" key="7">
    <source>
        <dbReference type="ARBA" id="ARBA00022967"/>
    </source>
</evidence>
<feature type="compositionally biased region" description="Low complexity" evidence="12">
    <location>
        <begin position="767"/>
        <end position="782"/>
    </location>
</feature>
<dbReference type="InterPro" id="IPR002048">
    <property type="entry name" value="EF_hand_dom"/>
</dbReference>
<dbReference type="InterPro" id="IPR006685">
    <property type="entry name" value="MscS_channel_2nd"/>
</dbReference>
<feature type="transmembrane region" description="Helical" evidence="13">
    <location>
        <begin position="272"/>
        <end position="295"/>
    </location>
</feature>
<dbReference type="InterPro" id="IPR018247">
    <property type="entry name" value="EF_Hand_1_Ca_BS"/>
</dbReference>
<evidence type="ECO:0000256" key="3">
    <source>
        <dbReference type="ARBA" id="ARBA00022568"/>
    </source>
</evidence>
<dbReference type="FunFam" id="1.10.238.10:FF:000345">
    <property type="entry name" value="Mechanosensitive ion channel protein"/>
    <property type="match status" value="1"/>
</dbReference>
<feature type="region of interest" description="Disordered" evidence="12">
    <location>
        <begin position="726"/>
        <end position="793"/>
    </location>
</feature>
<dbReference type="Pfam" id="PF25886">
    <property type="entry name" value="Msy1"/>
    <property type="match status" value="1"/>
</dbReference>
<dbReference type="SUPFAM" id="SSF47473">
    <property type="entry name" value="EF-hand"/>
    <property type="match status" value="1"/>
</dbReference>
<feature type="transmembrane region" description="Helical" evidence="13">
    <location>
        <begin position="145"/>
        <end position="169"/>
    </location>
</feature>
<feature type="transmembrane region" description="Helical" evidence="13">
    <location>
        <begin position="181"/>
        <end position="202"/>
    </location>
</feature>
<evidence type="ECO:0000256" key="11">
    <source>
        <dbReference type="ARBA" id="ARBA00036634"/>
    </source>
</evidence>
<proteinExistence type="inferred from homology"/>
<dbReference type="Gene3D" id="1.10.238.10">
    <property type="entry name" value="EF-hand"/>
    <property type="match status" value="1"/>
</dbReference>
<evidence type="ECO:0000313" key="16">
    <source>
        <dbReference type="Proteomes" id="UP000799766"/>
    </source>
</evidence>
<reference evidence="15" key="1">
    <citation type="journal article" date="2020" name="Stud. Mycol.">
        <title>101 Dothideomycetes genomes: a test case for predicting lifestyles and emergence of pathogens.</title>
        <authorList>
            <person name="Haridas S."/>
            <person name="Albert R."/>
            <person name="Binder M."/>
            <person name="Bloem J."/>
            <person name="Labutti K."/>
            <person name="Salamov A."/>
            <person name="Andreopoulos B."/>
            <person name="Baker S."/>
            <person name="Barry K."/>
            <person name="Bills G."/>
            <person name="Bluhm B."/>
            <person name="Cannon C."/>
            <person name="Castanera R."/>
            <person name="Culley D."/>
            <person name="Daum C."/>
            <person name="Ezra D."/>
            <person name="Gonzalez J."/>
            <person name="Henrissat B."/>
            <person name="Kuo A."/>
            <person name="Liang C."/>
            <person name="Lipzen A."/>
            <person name="Lutzoni F."/>
            <person name="Magnuson J."/>
            <person name="Mondo S."/>
            <person name="Nolan M."/>
            <person name="Ohm R."/>
            <person name="Pangilinan J."/>
            <person name="Park H.-J."/>
            <person name="Ramirez L."/>
            <person name="Alfaro M."/>
            <person name="Sun H."/>
            <person name="Tritt A."/>
            <person name="Yoshinaga Y."/>
            <person name="Zwiers L.-H."/>
            <person name="Turgeon B."/>
            <person name="Goodwin S."/>
            <person name="Spatafora J."/>
            <person name="Crous P."/>
            <person name="Grigoriev I."/>
        </authorList>
    </citation>
    <scope>NUCLEOTIDE SEQUENCE</scope>
    <source>
        <strain evidence="15">ATCC 16933</strain>
    </source>
</reference>
<keyword evidence="3" id="KW-0109">Calcium transport</keyword>
<dbReference type="Gene3D" id="2.30.30.60">
    <property type="match status" value="1"/>
</dbReference>
<accession>A0A6A6P807</accession>
<evidence type="ECO:0000256" key="2">
    <source>
        <dbReference type="ARBA" id="ARBA00008017"/>
    </source>
</evidence>